<comment type="subcellular location">
    <subcellularLocation>
        <location evidence="1">Golgi apparatus membrane</location>
        <topology evidence="1">Single-pass type IV membrane protein</topology>
    </subcellularLocation>
</comment>
<proteinExistence type="inferred from homology"/>
<comment type="caution">
    <text evidence="14">The sequence shown here is derived from an EMBL/GenBank/DDBJ whole genome shotgun (WGS) entry which is preliminary data.</text>
</comment>
<gene>
    <name evidence="14" type="ORF">RDB_LOCUS9516</name>
</gene>
<evidence type="ECO:0000256" key="6">
    <source>
        <dbReference type="ARBA" id="ARBA00022989"/>
    </source>
</evidence>
<evidence type="ECO:0000256" key="5">
    <source>
        <dbReference type="ARBA" id="ARBA00022692"/>
    </source>
</evidence>
<dbReference type="GO" id="GO:1990904">
    <property type="term" value="C:ribonucleoprotein complex"/>
    <property type="evidence" value="ECO:0007669"/>
    <property type="project" value="UniProtKB-KW"/>
</dbReference>
<evidence type="ECO:0000256" key="4">
    <source>
        <dbReference type="ARBA" id="ARBA00022448"/>
    </source>
</evidence>
<dbReference type="GO" id="GO:0000139">
    <property type="term" value="C:Golgi membrane"/>
    <property type="evidence" value="ECO:0007669"/>
    <property type="project" value="UniProtKB-SubCell"/>
</dbReference>
<feature type="domain" description="CASP C-terminal" evidence="12">
    <location>
        <begin position="739"/>
        <end position="864"/>
    </location>
</feature>
<evidence type="ECO:0000256" key="7">
    <source>
        <dbReference type="ARBA" id="ARBA00023034"/>
    </source>
</evidence>
<protein>
    <recommendedName>
        <fullName evidence="3">Protein CASP</fullName>
    </recommendedName>
</protein>
<keyword evidence="8 10" id="KW-0175">Coiled coil</keyword>
<dbReference type="SUPFAM" id="SSF54211">
    <property type="entry name" value="Ribosomal protein S5 domain 2-like"/>
    <property type="match status" value="1"/>
</dbReference>
<keyword evidence="9" id="KW-0472">Membrane</keyword>
<feature type="region of interest" description="Disordered" evidence="11">
    <location>
        <begin position="775"/>
        <end position="796"/>
    </location>
</feature>
<name>A0A8H3AGP8_9AGAM</name>
<reference evidence="14" key="1">
    <citation type="submission" date="2021-01" db="EMBL/GenBank/DDBJ databases">
        <authorList>
            <person name="Kaushik A."/>
        </authorList>
    </citation>
    <scope>NUCLEOTIDE SEQUENCE</scope>
    <source>
        <strain evidence="14">Type strain: AG8-Rh-89/</strain>
    </source>
</reference>
<dbReference type="Pfam" id="PF08172">
    <property type="entry name" value="CASP_C"/>
    <property type="match status" value="1"/>
</dbReference>
<dbReference type="PANTHER" id="PTHR14043">
    <property type="entry name" value="CCAAT DISPLACEMENT PROTEIN-RELATED"/>
    <property type="match status" value="1"/>
</dbReference>
<dbReference type="GO" id="GO:0003735">
    <property type="term" value="F:structural constituent of ribosome"/>
    <property type="evidence" value="ECO:0007669"/>
    <property type="project" value="InterPro"/>
</dbReference>
<dbReference type="GO" id="GO:0005840">
    <property type="term" value="C:ribosome"/>
    <property type="evidence" value="ECO:0007669"/>
    <property type="project" value="UniProtKB-KW"/>
</dbReference>
<feature type="coiled-coil region" evidence="10">
    <location>
        <begin position="399"/>
        <end position="487"/>
    </location>
</feature>
<dbReference type="InterPro" id="IPR012955">
    <property type="entry name" value="CASP_C"/>
</dbReference>
<keyword evidence="6" id="KW-1133">Transmembrane helix</keyword>
<dbReference type="GO" id="GO:0006891">
    <property type="term" value="P:intra-Golgi vesicle-mediated transport"/>
    <property type="evidence" value="ECO:0007669"/>
    <property type="project" value="InterPro"/>
</dbReference>
<dbReference type="Gene3D" id="3.30.230.10">
    <property type="match status" value="1"/>
</dbReference>
<dbReference type="Pfam" id="PF25398">
    <property type="entry name" value="CUX1_N"/>
    <property type="match status" value="1"/>
</dbReference>
<dbReference type="GO" id="GO:0006412">
    <property type="term" value="P:translation"/>
    <property type="evidence" value="ECO:0007669"/>
    <property type="project" value="InterPro"/>
</dbReference>
<dbReference type="Proteomes" id="UP000663850">
    <property type="component" value="Unassembled WGS sequence"/>
</dbReference>
<sequence>MAAVVDQFDTRDDSGSHYGKSVAVSIESAINPKYPPPSSSSFFTGRHEYNDSVSQLQDALNAAKRKLTAARLLPLPQEARNSLPVGRTAWKNQEGIALAVGSRLKTSQYRHILNLLSSLNAIRSLAEVGNQTAVINDLAKVLQRYERIDKDELLAMKKNPVKFDIYGRSYTLGKRKESAARVWVIPTKPVAAPIPETPLQKEISAELALAPKMPEVPVTEILVNNVPFAQYFKLPRDREKAIRPLQVTGLLGAYNIFAIVRSGGISGQAGALAHGIAKALAAHAPHIKPILVKDIDLSELRKRLDTQGLEIVDNQKESVVGRKALADKTKEFKKLSEEEKPEAFKGLLKAYQNEIDTLTKRCKSSDSAFLGVYKLLAEAPDPYPLLNSVVDMMVKVSDAEGRQAELKNLREENAELKRQLTELGDAKKKADTLEEKMESMIQTRVTQKEAELNAIYDEKMRNYEDREQDLQRQLDLTRSQLKDLRASHDTSQAKLLDHSQRQDQEVDAKLAEMDLVAADLERANSRVAAVERRNEILRAEIESLRTGSDSVQRTQTLEAQLSDSDAETQRLRVAFEELKKSTSEIITAAKRKIVELEKEAGTRTLEAQLAESDAETQRLRAAFEELKKSTSETITTAEKRITELEKEAITRVAEIDNLRTRLKQYADYDEIKRELGIMKFVEFGQDDDEAPMPDPNADKANLQQGQSLEGLLMAKNRKLLEELTKLRVAHSELESSLQAVSEEVIHARTELEKQTSLNEKLENDLLQINQRASNGIPEKEESAPGSQDGLSGLNLGRKSTNVERTTTPQPDNSILPIVTSQRDRFRQRNAELEEELRKQFESISELRNEIKTLQSDNMKLYEKLSEGRKRLGQPKI</sequence>
<evidence type="ECO:0000256" key="3">
    <source>
        <dbReference type="ARBA" id="ARBA00018691"/>
    </source>
</evidence>
<feature type="domain" description="Cux N-terminal" evidence="13">
    <location>
        <begin position="293"/>
        <end position="392"/>
    </location>
</feature>
<dbReference type="InterPro" id="IPR014721">
    <property type="entry name" value="Ribsml_uS5_D2-typ_fold_subgr"/>
</dbReference>
<evidence type="ECO:0000256" key="10">
    <source>
        <dbReference type="SAM" id="Coils"/>
    </source>
</evidence>
<feature type="coiled-coil region" evidence="10">
    <location>
        <begin position="579"/>
        <end position="647"/>
    </location>
</feature>
<evidence type="ECO:0000256" key="8">
    <source>
        <dbReference type="ARBA" id="ARBA00023054"/>
    </source>
</evidence>
<comment type="similarity">
    <text evidence="2">Belongs to the CASP family.</text>
</comment>
<dbReference type="PROSITE" id="PS00360">
    <property type="entry name" value="RIBOSOMAL_S9"/>
    <property type="match status" value="1"/>
</dbReference>
<accession>A0A8H3AGP8</accession>
<dbReference type="AlphaFoldDB" id="A0A8H3AGP8"/>
<dbReference type="InterPro" id="IPR057476">
    <property type="entry name" value="Cux_N"/>
</dbReference>
<evidence type="ECO:0000259" key="12">
    <source>
        <dbReference type="Pfam" id="PF08172"/>
    </source>
</evidence>
<evidence type="ECO:0000256" key="2">
    <source>
        <dbReference type="ARBA" id="ARBA00006415"/>
    </source>
</evidence>
<evidence type="ECO:0000256" key="9">
    <source>
        <dbReference type="ARBA" id="ARBA00023136"/>
    </source>
</evidence>
<evidence type="ECO:0000256" key="11">
    <source>
        <dbReference type="SAM" id="MobiDB-lite"/>
    </source>
</evidence>
<feature type="coiled-coil region" evidence="10">
    <location>
        <begin position="46"/>
        <end position="73"/>
    </location>
</feature>
<dbReference type="InterPro" id="IPR020574">
    <property type="entry name" value="Ribosomal_uS9_CS"/>
</dbReference>
<evidence type="ECO:0000313" key="15">
    <source>
        <dbReference type="Proteomes" id="UP000663850"/>
    </source>
</evidence>
<keyword evidence="7" id="KW-0333">Golgi apparatus</keyword>
<evidence type="ECO:0000313" key="14">
    <source>
        <dbReference type="EMBL" id="CAE6420843.1"/>
    </source>
</evidence>
<dbReference type="PANTHER" id="PTHR14043:SF2">
    <property type="entry name" value="HOMEOBOX PROTEIN CUT"/>
    <property type="match status" value="1"/>
</dbReference>
<dbReference type="EMBL" id="CAJMWZ010000525">
    <property type="protein sequence ID" value="CAE6420843.1"/>
    <property type="molecule type" value="Genomic_DNA"/>
</dbReference>
<feature type="coiled-coil region" evidence="10">
    <location>
        <begin position="815"/>
        <end position="863"/>
    </location>
</feature>
<feature type="coiled-coil region" evidence="10">
    <location>
        <begin position="716"/>
        <end position="771"/>
    </location>
</feature>
<keyword evidence="5" id="KW-0812">Transmembrane</keyword>
<evidence type="ECO:0000256" key="1">
    <source>
        <dbReference type="ARBA" id="ARBA00004409"/>
    </source>
</evidence>
<evidence type="ECO:0000259" key="13">
    <source>
        <dbReference type="Pfam" id="PF25398"/>
    </source>
</evidence>
<dbReference type="InterPro" id="IPR020568">
    <property type="entry name" value="Ribosomal_Su5_D2-typ_SF"/>
</dbReference>
<organism evidence="14 15">
    <name type="scientific">Rhizoctonia solani</name>
    <dbReference type="NCBI Taxonomy" id="456999"/>
    <lineage>
        <taxon>Eukaryota</taxon>
        <taxon>Fungi</taxon>
        <taxon>Dikarya</taxon>
        <taxon>Basidiomycota</taxon>
        <taxon>Agaricomycotina</taxon>
        <taxon>Agaricomycetes</taxon>
        <taxon>Cantharellales</taxon>
        <taxon>Ceratobasidiaceae</taxon>
        <taxon>Rhizoctonia</taxon>
    </lineage>
</organism>
<feature type="coiled-coil region" evidence="10">
    <location>
        <begin position="513"/>
        <end position="547"/>
    </location>
</feature>
<keyword evidence="4" id="KW-0813">Transport</keyword>